<dbReference type="Proteomes" id="UP000054324">
    <property type="component" value="Unassembled WGS sequence"/>
</dbReference>
<feature type="region of interest" description="Disordered" evidence="13">
    <location>
        <begin position="1179"/>
        <end position="1237"/>
    </location>
</feature>
<dbReference type="GO" id="GO:0007200">
    <property type="term" value="P:phospholipase C-activating G protein-coupled receptor signaling pathway"/>
    <property type="evidence" value="ECO:0007669"/>
    <property type="project" value="InterPro"/>
</dbReference>
<evidence type="ECO:0000256" key="6">
    <source>
        <dbReference type="ARBA" id="ARBA00022741"/>
    </source>
</evidence>
<evidence type="ECO:0000256" key="5">
    <source>
        <dbReference type="ARBA" id="ARBA00022737"/>
    </source>
</evidence>
<dbReference type="SMART" id="SM00045">
    <property type="entry name" value="DAGKa"/>
    <property type="match status" value="2"/>
</dbReference>
<dbReference type="InterPro" id="IPR002219">
    <property type="entry name" value="PKC_DAG/PE"/>
</dbReference>
<dbReference type="Pfam" id="PF24099">
    <property type="entry name" value="RBD_DGKtheta"/>
    <property type="match status" value="1"/>
</dbReference>
<dbReference type="GO" id="GO:0016020">
    <property type="term" value="C:membrane"/>
    <property type="evidence" value="ECO:0007669"/>
    <property type="project" value="UniProtKB-SubCell"/>
</dbReference>
<reference evidence="17 18" key="1">
    <citation type="submission" date="2013-11" db="EMBL/GenBank/DDBJ databases">
        <title>Opisthorchis viverrini - life in the bile duct.</title>
        <authorList>
            <person name="Young N.D."/>
            <person name="Nagarajan N."/>
            <person name="Lin S.J."/>
            <person name="Korhonen P.K."/>
            <person name="Jex A.R."/>
            <person name="Hall R.S."/>
            <person name="Safavi-Hemami H."/>
            <person name="Kaewkong W."/>
            <person name="Bertrand D."/>
            <person name="Gao S."/>
            <person name="Seet Q."/>
            <person name="Wongkham S."/>
            <person name="Teh B.T."/>
            <person name="Wongkham C."/>
            <person name="Intapan P.M."/>
            <person name="Maleewong W."/>
            <person name="Yang X."/>
            <person name="Hu M."/>
            <person name="Wang Z."/>
            <person name="Hofmann A."/>
            <person name="Sternberg P.W."/>
            <person name="Tan P."/>
            <person name="Wang J."/>
            <person name="Gasser R.B."/>
        </authorList>
    </citation>
    <scope>NUCLEOTIDE SEQUENCE [LARGE SCALE GENOMIC DNA]</scope>
</reference>
<dbReference type="SUPFAM" id="SSF111331">
    <property type="entry name" value="NAD kinase/diacylglycerol kinase-like"/>
    <property type="match status" value="2"/>
</dbReference>
<dbReference type="GO" id="GO:0005524">
    <property type="term" value="F:ATP binding"/>
    <property type="evidence" value="ECO:0007669"/>
    <property type="project" value="UniProtKB-KW"/>
</dbReference>
<dbReference type="GeneID" id="20328061"/>
<evidence type="ECO:0000256" key="3">
    <source>
        <dbReference type="ARBA" id="ARBA00022679"/>
    </source>
</evidence>
<dbReference type="PANTHER" id="PTHR11255:SF54">
    <property type="entry name" value="DIACYLGLYCEROL KINASE THETA"/>
    <property type="match status" value="1"/>
</dbReference>
<dbReference type="STRING" id="6198.A0A074ZMG4"/>
<dbReference type="KEGG" id="ovi:T265_13894"/>
<comment type="catalytic activity">
    <reaction evidence="12">
        <text>a 1,2-diacyl-sn-glycerol + ATP = a 1,2-diacyl-sn-glycero-3-phosphate + ADP + H(+)</text>
        <dbReference type="Rhea" id="RHEA:10272"/>
        <dbReference type="ChEBI" id="CHEBI:15378"/>
        <dbReference type="ChEBI" id="CHEBI:17815"/>
        <dbReference type="ChEBI" id="CHEBI:30616"/>
        <dbReference type="ChEBI" id="CHEBI:58608"/>
        <dbReference type="ChEBI" id="CHEBI:456216"/>
        <dbReference type="EC" id="2.7.1.107"/>
    </reaction>
</comment>
<dbReference type="FunFam" id="3.40.50.10330:FF:000011">
    <property type="entry name" value="Diacylglycerol kinase"/>
    <property type="match status" value="1"/>
</dbReference>
<proteinExistence type="inferred from homology"/>
<keyword evidence="18" id="KW-1185">Reference proteome</keyword>
<feature type="region of interest" description="Disordered" evidence="13">
    <location>
        <begin position="1"/>
        <end position="25"/>
    </location>
</feature>
<feature type="compositionally biased region" description="Polar residues" evidence="13">
    <location>
        <begin position="185"/>
        <end position="197"/>
    </location>
</feature>
<dbReference type="InterPro" id="IPR000159">
    <property type="entry name" value="RA_dom"/>
</dbReference>
<keyword evidence="3 12" id="KW-0808">Transferase</keyword>
<keyword evidence="5" id="KW-0677">Repeat</keyword>
<dbReference type="SUPFAM" id="SSF57889">
    <property type="entry name" value="Cysteine-rich domain"/>
    <property type="match status" value="2"/>
</dbReference>
<feature type="compositionally biased region" description="Polar residues" evidence="13">
    <location>
        <begin position="209"/>
        <end position="228"/>
    </location>
</feature>
<dbReference type="InterPro" id="IPR046349">
    <property type="entry name" value="C1-like_sf"/>
</dbReference>
<evidence type="ECO:0000256" key="7">
    <source>
        <dbReference type="ARBA" id="ARBA00022771"/>
    </source>
</evidence>
<dbReference type="InterPro" id="IPR056392">
    <property type="entry name" value="DGKtheta_RBD"/>
</dbReference>
<feature type="domain" description="Phorbol-ester/DAG-type" evidence="14">
    <location>
        <begin position="81"/>
        <end position="129"/>
    </location>
</feature>
<evidence type="ECO:0000259" key="14">
    <source>
        <dbReference type="PROSITE" id="PS50081"/>
    </source>
</evidence>
<keyword evidence="6 12" id="KW-0547">Nucleotide-binding</keyword>
<dbReference type="CDD" id="cd20804">
    <property type="entry name" value="C1_DGKtheta_typeV_rpt2"/>
    <property type="match status" value="1"/>
</dbReference>
<dbReference type="InterPro" id="IPR029071">
    <property type="entry name" value="Ubiquitin-like_domsf"/>
</dbReference>
<evidence type="ECO:0000259" key="15">
    <source>
        <dbReference type="PROSITE" id="PS50146"/>
    </source>
</evidence>
<feature type="region of interest" description="Disordered" evidence="13">
    <location>
        <begin position="176"/>
        <end position="262"/>
    </location>
</feature>
<dbReference type="PROSITE" id="PS50200">
    <property type="entry name" value="RA"/>
    <property type="match status" value="1"/>
</dbReference>
<dbReference type="CTD" id="20328061"/>
<dbReference type="CDD" id="cd20854">
    <property type="entry name" value="C1_DGKtheta_typeV_rpt3"/>
    <property type="match status" value="1"/>
</dbReference>
<evidence type="ECO:0000256" key="9">
    <source>
        <dbReference type="ARBA" id="ARBA00022833"/>
    </source>
</evidence>
<dbReference type="Pfam" id="PF00788">
    <property type="entry name" value="RA"/>
    <property type="match status" value="2"/>
</dbReference>
<evidence type="ECO:0000313" key="17">
    <source>
        <dbReference type="EMBL" id="KER26957.1"/>
    </source>
</evidence>
<dbReference type="InterPro" id="IPR017438">
    <property type="entry name" value="ATP-NAD_kinase_N"/>
</dbReference>
<dbReference type="EC" id="2.7.1.107" evidence="12"/>
<dbReference type="InterPro" id="IPR037607">
    <property type="entry name" value="DGK"/>
</dbReference>
<keyword evidence="11" id="KW-0472">Membrane</keyword>
<dbReference type="SUPFAM" id="SSF54236">
    <property type="entry name" value="Ubiquitin-like"/>
    <property type="match status" value="1"/>
</dbReference>
<evidence type="ECO:0000256" key="10">
    <source>
        <dbReference type="ARBA" id="ARBA00022840"/>
    </source>
</evidence>
<dbReference type="Gene3D" id="3.10.20.90">
    <property type="entry name" value="Phosphatidylinositol 3-kinase Catalytic Subunit, Chain A, domain 1"/>
    <property type="match status" value="1"/>
</dbReference>
<feature type="non-terminal residue" evidence="17">
    <location>
        <position position="1360"/>
    </location>
</feature>
<dbReference type="GO" id="GO:0004143">
    <property type="term" value="F:ATP-dependent diacylglycerol kinase activity"/>
    <property type="evidence" value="ECO:0007669"/>
    <property type="project" value="UniProtKB-EC"/>
</dbReference>
<evidence type="ECO:0000256" key="8">
    <source>
        <dbReference type="ARBA" id="ARBA00022777"/>
    </source>
</evidence>
<dbReference type="Pfam" id="PF00781">
    <property type="entry name" value="DAGK_cat"/>
    <property type="match status" value="1"/>
</dbReference>
<dbReference type="Gene3D" id="3.30.60.20">
    <property type="match status" value="1"/>
</dbReference>
<comment type="similarity">
    <text evidence="2 12">Belongs to the eukaryotic diacylglycerol kinase family.</text>
</comment>
<dbReference type="GO" id="GO:0008270">
    <property type="term" value="F:zinc ion binding"/>
    <property type="evidence" value="ECO:0007669"/>
    <property type="project" value="UniProtKB-KW"/>
</dbReference>
<dbReference type="InterPro" id="IPR016064">
    <property type="entry name" value="NAD/diacylglycerol_kinase_sf"/>
</dbReference>
<feature type="compositionally biased region" description="Low complexity" evidence="13">
    <location>
        <begin position="229"/>
        <end position="250"/>
    </location>
</feature>
<evidence type="ECO:0000256" key="1">
    <source>
        <dbReference type="ARBA" id="ARBA00004370"/>
    </source>
</evidence>
<evidence type="ECO:0000256" key="12">
    <source>
        <dbReference type="RuleBase" id="RU361128"/>
    </source>
</evidence>
<keyword evidence="10 12" id="KW-0067">ATP-binding</keyword>
<dbReference type="RefSeq" id="XP_009169294.1">
    <property type="nucleotide sequence ID" value="XM_009171030.1"/>
</dbReference>
<evidence type="ECO:0000313" key="18">
    <source>
        <dbReference type="Proteomes" id="UP000054324"/>
    </source>
</evidence>
<evidence type="ECO:0000256" key="13">
    <source>
        <dbReference type="SAM" id="MobiDB-lite"/>
    </source>
</evidence>
<dbReference type="SMART" id="SM00046">
    <property type="entry name" value="DAGKc"/>
    <property type="match status" value="1"/>
</dbReference>
<sequence>MDNIVLDTETDPPASVESVNDDEDENYSGYSRCLKLANAARALQIRAFTSSVTLQSELIQLPRYVKRSTTSSASPWIDPVPHCWSEIGHFKRKFCNVCRKRVDDLLALRCEICEYYSHYECLDFASTDCKQCAVSTMTTALKVSFHMPSNAPLVDTFGFLLNVLYNGHPPFPFSFSNSSQPKSPTQLVPVSSPSTQARPFKSPTDDLLGQSTDSGDNSQPASAFQSPKSAFGPPFRGSPSSPAAQSSSLSTTGPISNESTLLSADAPDRHLLALTNRLATTCLTDDGASTGPEKTQPHFHHWREGNLPMTSKCAACRKTCWSTECLTGVRCEWCGITASGVSSTVFSLTQAHFSCQKNLPIECDFGVLREIMLPPACVSLPRTSLLVEQIIGMTRPPPETLMGVQSLTDEFSSSGDSPEESGMDRRSIKERSDFDDYVRVYDGMARYRKRQCRYLSLGRSVSVHKVIELSLKAFQLPPDEAKSYCLVELNERDGAEHVLVNTSSFKSQLQFETRRPQIILRVRERSVDREYIQVYPGAMGEQCDTELAPVSVPVTRETTSHDAIVLALRRFNLEHLDARKFHLVETILDRGLTERAMPAGERIWALLERVRRESVRACRLTRFYLQPVEDLTGPGVALFVGNLKKGLSQRLYERILLERLGVENRWDSIEVIYYDFGSLVLVYSNPERADEAYHILKQSTFEDRPILAMILPRLIAANLPNDVQPLLVLVNVKSGGCQGIELITSFRKLLNPHQVFNLDCGGPLPGLHCFRHLKRFKILVCGGDGTVGWALSCLDNVGQDAACPTPPMAILPIGTGNDLARVLRWGPGYTGGEEPLTILRDVVEAEKIRLDRWTVVIKPDEAEKDAQKKQLQIQANAANTNEDSSRIFVMNNYFGLGIDADLNLDFHMAREENPAKFNSRIHNKSVYLKMGLRKMVNRTKCRDLHQNICVEVDGRQLDLPPLEGIIILNILSWGAGANPWGVEKDDAFSVPTHYDGQLEVVGVTGVVHLGQIFSGLRTGTRLAQGRHIRITIKTEIPVQVDGEPWIQPPGQIIVLRSALKNICVEVDGRQLDLPPLEGIIILNILSWGAGANPWGVEKDDAFSVPTHYDGQLEVVGVTGVVHLGQIFSGLRTGTRLAQGRHIRITIKTEIPVQVDGEPWIQPPGQIIVLRSALKATMLKKRKRRKVNRRHTEPGLGGPGSPNSEGRGSTLDDPDPTEIPVSSIFGASGPPKQEFPSPSGVTVGILKASSALPVFAPEASQSIESVSVQTKRRDLIPDPLVIAHPTKPPLVPMPSDPFAATSNLFVESQSHLLSAVTYTSEPHIDQTTSRDLELCSTHVAHSDLRHDQGHIAGQADSIFSS</sequence>
<dbReference type="SMART" id="SM00314">
    <property type="entry name" value="RA"/>
    <property type="match status" value="2"/>
</dbReference>
<name>A0A074ZMG4_OPIVI</name>
<dbReference type="Pfam" id="PF00609">
    <property type="entry name" value="DAGK_acc"/>
    <property type="match status" value="2"/>
</dbReference>
<protein>
    <recommendedName>
        <fullName evidence="12">Diacylglycerol kinase</fullName>
        <shortName evidence="12">DAG kinase</shortName>
        <ecNumber evidence="12">2.7.1.107</ecNumber>
    </recommendedName>
</protein>
<dbReference type="PROSITE" id="PS50081">
    <property type="entry name" value="ZF_DAG_PE_2"/>
    <property type="match status" value="1"/>
</dbReference>
<dbReference type="Gene3D" id="2.60.200.40">
    <property type="match status" value="2"/>
</dbReference>
<dbReference type="InterPro" id="IPR001206">
    <property type="entry name" value="Diacylglycerol_kinase_cat_dom"/>
</dbReference>
<dbReference type="Pfam" id="PF00130">
    <property type="entry name" value="C1_1"/>
    <property type="match status" value="1"/>
</dbReference>
<dbReference type="InterPro" id="IPR000756">
    <property type="entry name" value="Diacylglycerol_kin_accessory"/>
</dbReference>
<dbReference type="PROSITE" id="PS50146">
    <property type="entry name" value="DAGK"/>
    <property type="match status" value="1"/>
</dbReference>
<dbReference type="EMBL" id="KL596734">
    <property type="protein sequence ID" value="KER26957.1"/>
    <property type="molecule type" value="Genomic_DNA"/>
</dbReference>
<gene>
    <name evidence="17" type="ORF">T265_13894</name>
</gene>
<evidence type="ECO:0000256" key="2">
    <source>
        <dbReference type="ARBA" id="ARBA00009280"/>
    </source>
</evidence>
<dbReference type="SMART" id="SM00109">
    <property type="entry name" value="C1"/>
    <property type="match status" value="2"/>
</dbReference>
<dbReference type="PROSITE" id="PS00479">
    <property type="entry name" value="ZF_DAG_PE_1"/>
    <property type="match status" value="1"/>
</dbReference>
<feature type="domain" description="Ras-associating" evidence="16">
    <location>
        <begin position="550"/>
        <end position="630"/>
    </location>
</feature>
<dbReference type="PANTHER" id="PTHR11255">
    <property type="entry name" value="DIACYLGLYCEROL KINASE"/>
    <property type="match status" value="1"/>
</dbReference>
<keyword evidence="4" id="KW-0479">Metal-binding</keyword>
<feature type="compositionally biased region" description="Basic residues" evidence="13">
    <location>
        <begin position="1179"/>
        <end position="1188"/>
    </location>
</feature>
<keyword evidence="8 12" id="KW-0418">Kinase</keyword>
<feature type="domain" description="DAGKc" evidence="15">
    <location>
        <begin position="721"/>
        <end position="859"/>
    </location>
</feature>
<evidence type="ECO:0000256" key="11">
    <source>
        <dbReference type="ARBA" id="ARBA00023136"/>
    </source>
</evidence>
<accession>A0A074ZMG4</accession>
<dbReference type="CDD" id="cd17111">
    <property type="entry name" value="RA1_DAGK-theta"/>
    <property type="match status" value="1"/>
</dbReference>
<dbReference type="Gene3D" id="3.40.50.10330">
    <property type="entry name" value="Probable inorganic polyphosphate/atp-NAD kinase, domain 1"/>
    <property type="match status" value="1"/>
</dbReference>
<dbReference type="FunFam" id="2.60.200.40:FF:000004">
    <property type="entry name" value="Diacylglycerol kinase"/>
    <property type="match status" value="1"/>
</dbReference>
<dbReference type="OrthoDB" id="242257at2759"/>
<organism evidence="17 18">
    <name type="scientific">Opisthorchis viverrini</name>
    <name type="common">Southeast Asian liver fluke</name>
    <dbReference type="NCBI Taxonomy" id="6198"/>
    <lineage>
        <taxon>Eukaryota</taxon>
        <taxon>Metazoa</taxon>
        <taxon>Spiralia</taxon>
        <taxon>Lophotrochozoa</taxon>
        <taxon>Platyhelminthes</taxon>
        <taxon>Trematoda</taxon>
        <taxon>Digenea</taxon>
        <taxon>Opisthorchiida</taxon>
        <taxon>Opisthorchiata</taxon>
        <taxon>Opisthorchiidae</taxon>
        <taxon>Opisthorchis</taxon>
    </lineage>
</organism>
<feature type="compositionally biased region" description="Polar residues" evidence="13">
    <location>
        <begin position="251"/>
        <end position="262"/>
    </location>
</feature>
<evidence type="ECO:0000256" key="4">
    <source>
        <dbReference type="ARBA" id="ARBA00022723"/>
    </source>
</evidence>
<keyword evidence="7" id="KW-0863">Zinc-finger</keyword>
<evidence type="ECO:0000259" key="16">
    <source>
        <dbReference type="PROSITE" id="PS50200"/>
    </source>
</evidence>
<comment type="subcellular location">
    <subcellularLocation>
        <location evidence="1">Membrane</location>
    </subcellularLocation>
</comment>
<keyword evidence="9" id="KW-0862">Zinc</keyword>